<gene>
    <name evidence="1" type="ORF">WN944_024415</name>
</gene>
<sequence length="212" mass="23509">MASVFHLGEGITMKQLTHSPFLAGRNSSSTKVVHKRRLQQSVAGGMYGDADPEIAEHDEEHNKSRKQILICNNQSINTDNQEELQQLLNPNLVFLLESNEQQRLPRSSLRICGTNSDMVSEPAPASNQNNTSCNFVIPIKLDQSNFVVWRTQVLTSIKWNGIEGFITGANDRRDQYLVQDADANSPSNAGSESRIDNPAFSASIRADQLLLS</sequence>
<name>A0AAP0QAM9_9ROSI</name>
<reference evidence="1 2" key="1">
    <citation type="submission" date="2024-05" db="EMBL/GenBank/DDBJ databases">
        <title>Haplotype-resolved chromosome-level genome assembly of Huyou (Citrus changshanensis).</title>
        <authorList>
            <person name="Miao C."/>
            <person name="Chen W."/>
            <person name="Wu Y."/>
            <person name="Wang L."/>
            <person name="Zhao S."/>
            <person name="Grierson D."/>
            <person name="Xu C."/>
            <person name="Chen K."/>
        </authorList>
    </citation>
    <scope>NUCLEOTIDE SEQUENCE [LARGE SCALE GENOMIC DNA]</scope>
    <source>
        <strain evidence="1">01-14</strain>
        <tissue evidence="1">Leaf</tissue>
    </source>
</reference>
<dbReference type="EMBL" id="JBCGBO010000024">
    <property type="protein sequence ID" value="KAK9181278.1"/>
    <property type="molecule type" value="Genomic_DNA"/>
</dbReference>
<evidence type="ECO:0000313" key="2">
    <source>
        <dbReference type="Proteomes" id="UP001428341"/>
    </source>
</evidence>
<proteinExistence type="predicted"/>
<evidence type="ECO:0008006" key="3">
    <source>
        <dbReference type="Google" id="ProtNLM"/>
    </source>
</evidence>
<comment type="caution">
    <text evidence="1">The sequence shown here is derived from an EMBL/GenBank/DDBJ whole genome shotgun (WGS) entry which is preliminary data.</text>
</comment>
<protein>
    <recommendedName>
        <fullName evidence="3">Retrotransposon Copia-like N-terminal domain-containing protein</fullName>
    </recommendedName>
</protein>
<organism evidence="1 2">
    <name type="scientific">Citrus x changshan-huyou</name>
    <dbReference type="NCBI Taxonomy" id="2935761"/>
    <lineage>
        <taxon>Eukaryota</taxon>
        <taxon>Viridiplantae</taxon>
        <taxon>Streptophyta</taxon>
        <taxon>Embryophyta</taxon>
        <taxon>Tracheophyta</taxon>
        <taxon>Spermatophyta</taxon>
        <taxon>Magnoliopsida</taxon>
        <taxon>eudicotyledons</taxon>
        <taxon>Gunneridae</taxon>
        <taxon>Pentapetalae</taxon>
        <taxon>rosids</taxon>
        <taxon>malvids</taxon>
        <taxon>Sapindales</taxon>
        <taxon>Rutaceae</taxon>
        <taxon>Aurantioideae</taxon>
        <taxon>Citrus</taxon>
    </lineage>
</organism>
<dbReference type="AlphaFoldDB" id="A0AAP0QAM9"/>
<accession>A0AAP0QAM9</accession>
<dbReference type="Proteomes" id="UP001428341">
    <property type="component" value="Unassembled WGS sequence"/>
</dbReference>
<keyword evidence="2" id="KW-1185">Reference proteome</keyword>
<evidence type="ECO:0000313" key="1">
    <source>
        <dbReference type="EMBL" id="KAK9181278.1"/>
    </source>
</evidence>